<feature type="region of interest" description="Disordered" evidence="6">
    <location>
        <begin position="134"/>
        <end position="156"/>
    </location>
</feature>
<evidence type="ECO:0000313" key="7">
    <source>
        <dbReference type="EMBL" id="VVA93870.1"/>
    </source>
</evidence>
<keyword evidence="5" id="KW-0539">Nucleus</keyword>
<evidence type="ECO:0008006" key="9">
    <source>
        <dbReference type="Google" id="ProtNLM"/>
    </source>
</evidence>
<dbReference type="GO" id="GO:0005634">
    <property type="term" value="C:nucleus"/>
    <property type="evidence" value="ECO:0007669"/>
    <property type="project" value="UniProtKB-SubCell"/>
</dbReference>
<dbReference type="PANTHER" id="PTHR31541">
    <property type="entry name" value="B3 DOMAIN PLANT PROTEIN-RELATED"/>
    <property type="match status" value="1"/>
</dbReference>
<evidence type="ECO:0000256" key="3">
    <source>
        <dbReference type="ARBA" id="ARBA00023125"/>
    </source>
</evidence>
<organism evidence="7 8">
    <name type="scientific">Arabis nemorensis</name>
    <dbReference type="NCBI Taxonomy" id="586526"/>
    <lineage>
        <taxon>Eukaryota</taxon>
        <taxon>Viridiplantae</taxon>
        <taxon>Streptophyta</taxon>
        <taxon>Embryophyta</taxon>
        <taxon>Tracheophyta</taxon>
        <taxon>Spermatophyta</taxon>
        <taxon>Magnoliopsida</taxon>
        <taxon>eudicotyledons</taxon>
        <taxon>Gunneridae</taxon>
        <taxon>Pentapetalae</taxon>
        <taxon>rosids</taxon>
        <taxon>malvids</taxon>
        <taxon>Brassicales</taxon>
        <taxon>Brassicaceae</taxon>
        <taxon>Arabideae</taxon>
        <taxon>Arabis</taxon>
    </lineage>
</organism>
<keyword evidence="8" id="KW-1185">Reference proteome</keyword>
<dbReference type="Pfam" id="PF03754">
    <property type="entry name" value="At2g31720-like"/>
    <property type="match status" value="1"/>
</dbReference>
<evidence type="ECO:0000256" key="2">
    <source>
        <dbReference type="ARBA" id="ARBA00023015"/>
    </source>
</evidence>
<name>A0A565AXQ9_9BRAS</name>
<accession>A0A565AXQ9</accession>
<evidence type="ECO:0000256" key="6">
    <source>
        <dbReference type="SAM" id="MobiDB-lite"/>
    </source>
</evidence>
<dbReference type="OrthoDB" id="1935604at2759"/>
<protein>
    <recommendedName>
        <fullName evidence="9">TF-B3 domain-containing protein</fullName>
    </recommendedName>
</protein>
<keyword evidence="3" id="KW-0238">DNA-binding</keyword>
<comment type="subcellular location">
    <subcellularLocation>
        <location evidence="1">Nucleus</location>
    </subcellularLocation>
</comment>
<evidence type="ECO:0000256" key="5">
    <source>
        <dbReference type="ARBA" id="ARBA00023242"/>
    </source>
</evidence>
<reference evidence="7" key="1">
    <citation type="submission" date="2019-07" db="EMBL/GenBank/DDBJ databases">
        <authorList>
            <person name="Dittberner H."/>
        </authorList>
    </citation>
    <scope>NUCLEOTIDE SEQUENCE [LARGE SCALE GENOMIC DNA]</scope>
</reference>
<dbReference type="GO" id="GO:0003677">
    <property type="term" value="F:DNA binding"/>
    <property type="evidence" value="ECO:0007669"/>
    <property type="project" value="UniProtKB-KW"/>
</dbReference>
<keyword evidence="2" id="KW-0805">Transcription regulation</keyword>
<dbReference type="InterPro" id="IPR005508">
    <property type="entry name" value="At2g31720-like"/>
</dbReference>
<keyword evidence="4" id="KW-0804">Transcription</keyword>
<gene>
    <name evidence="7" type="ORF">ANE_LOCUS4315</name>
</gene>
<feature type="compositionally biased region" description="Low complexity" evidence="6">
    <location>
        <begin position="145"/>
        <end position="156"/>
    </location>
</feature>
<comment type="caution">
    <text evidence="7">The sequence shown here is derived from an EMBL/GenBank/DDBJ whole genome shotgun (WGS) entry which is preliminary data.</text>
</comment>
<proteinExistence type="predicted"/>
<dbReference type="InterPro" id="IPR015300">
    <property type="entry name" value="DNA-bd_pseudobarrel_sf"/>
</dbReference>
<dbReference type="PANTHER" id="PTHR31541:SF56">
    <property type="entry name" value="DOMAIN PROTEIN, PUTATIVE (DUF313)-RELATED"/>
    <property type="match status" value="1"/>
</dbReference>
<evidence type="ECO:0000256" key="4">
    <source>
        <dbReference type="ARBA" id="ARBA00023163"/>
    </source>
</evidence>
<evidence type="ECO:0000313" key="8">
    <source>
        <dbReference type="Proteomes" id="UP000489600"/>
    </source>
</evidence>
<dbReference type="Proteomes" id="UP000489600">
    <property type="component" value="Unassembled WGS sequence"/>
</dbReference>
<dbReference type="SUPFAM" id="SSF101936">
    <property type="entry name" value="DNA-binding pseudobarrel domain"/>
    <property type="match status" value="1"/>
</dbReference>
<dbReference type="EMBL" id="CABITT030000002">
    <property type="protein sequence ID" value="VVA93870.1"/>
    <property type="molecule type" value="Genomic_DNA"/>
</dbReference>
<dbReference type="Gene3D" id="2.40.330.10">
    <property type="entry name" value="DNA-binding pseudobarrel domain"/>
    <property type="match status" value="1"/>
</dbReference>
<dbReference type="AlphaFoldDB" id="A0A565AXQ9"/>
<evidence type="ECO:0000256" key="1">
    <source>
        <dbReference type="ARBA" id="ARBA00004123"/>
    </source>
</evidence>
<sequence>MMREGNGYNPKLIIAKKLYQSDLDRVQTRLSMPLNQVVTSDFLTEEESRIIYEQSVLKIRREGVRVDLVDPLLNKHVVDLRKWKMSGSWNYVFVDSWNDVVAKNTFKVHDVFHVWSFRSGRGKLCFVLVPPPPTRNSGQGGGSTSGESGHGCSSLA</sequence>